<gene>
    <name evidence="2" type="ORF">CYMTET_2805</name>
</gene>
<organism evidence="2 3">
    <name type="scientific">Cymbomonas tetramitiformis</name>
    <dbReference type="NCBI Taxonomy" id="36881"/>
    <lineage>
        <taxon>Eukaryota</taxon>
        <taxon>Viridiplantae</taxon>
        <taxon>Chlorophyta</taxon>
        <taxon>Pyramimonadophyceae</taxon>
        <taxon>Pyramimonadales</taxon>
        <taxon>Pyramimonadaceae</taxon>
        <taxon>Cymbomonas</taxon>
    </lineage>
</organism>
<evidence type="ECO:0000313" key="2">
    <source>
        <dbReference type="EMBL" id="KAK3289770.1"/>
    </source>
</evidence>
<keyword evidence="3" id="KW-1185">Reference proteome</keyword>
<evidence type="ECO:0000256" key="1">
    <source>
        <dbReference type="SAM" id="MobiDB-lite"/>
    </source>
</evidence>
<comment type="caution">
    <text evidence="2">The sequence shown here is derived from an EMBL/GenBank/DDBJ whole genome shotgun (WGS) entry which is preliminary data.</text>
</comment>
<feature type="compositionally biased region" description="Acidic residues" evidence="1">
    <location>
        <begin position="86"/>
        <end position="98"/>
    </location>
</feature>
<dbReference type="Proteomes" id="UP001190700">
    <property type="component" value="Unassembled WGS sequence"/>
</dbReference>
<evidence type="ECO:0000313" key="3">
    <source>
        <dbReference type="Proteomes" id="UP001190700"/>
    </source>
</evidence>
<feature type="region of interest" description="Disordered" evidence="1">
    <location>
        <begin position="79"/>
        <end position="98"/>
    </location>
</feature>
<protein>
    <submittedName>
        <fullName evidence="2">Uncharacterized protein</fullName>
    </submittedName>
</protein>
<proteinExistence type="predicted"/>
<name>A0AAE0H4Y9_9CHLO</name>
<reference evidence="2 3" key="1">
    <citation type="journal article" date="2015" name="Genome Biol. Evol.">
        <title>Comparative Genomics of a Bacterivorous Green Alga Reveals Evolutionary Causalities and Consequences of Phago-Mixotrophic Mode of Nutrition.</title>
        <authorList>
            <person name="Burns J.A."/>
            <person name="Paasch A."/>
            <person name="Narechania A."/>
            <person name="Kim E."/>
        </authorList>
    </citation>
    <scope>NUCLEOTIDE SEQUENCE [LARGE SCALE GENOMIC DNA]</scope>
    <source>
        <strain evidence="2 3">PLY_AMNH</strain>
    </source>
</reference>
<dbReference type="EMBL" id="LGRX02000044">
    <property type="protein sequence ID" value="KAK3289770.1"/>
    <property type="molecule type" value="Genomic_DNA"/>
</dbReference>
<accession>A0AAE0H4Y9</accession>
<dbReference type="AlphaFoldDB" id="A0AAE0H4Y9"/>
<sequence length="390" mass="44360">MLLEKLDLPKIVEAKEDLIFPWFEEEGEEIKPPLLGIPHLWVSACVVMECACKAPPVPQSVLVWSWSVLAKGCNLADADGASGEEKDAEDEDDEDDEWDDVEELNHIGDRMRLAFNGLLELVPGPRPHGKDTEVLLEPFLDEMLELGRGHADADGTPFKVYDGYFEKWHDAFRVFLVLCHCDTVARNDLGQFATVAARRNDFKSLWESTRGPNNRGMYSLGYAWPIEQSYLPEGAKIYANSPTIWLTWEDHKELVRLTMEEGIDPMRTGRYKAGPLERLPYFNPMNGYALPFMHLMCYGVIKKFVNVLRQKYTDARDTCYFSEAQRSQLQANGKELECTQDMHRGYLDVVQYAGISRICARVAKDHESSVKVGGKRTFLTHVEGSRVVCE</sequence>